<evidence type="ECO:0000256" key="3">
    <source>
        <dbReference type="SAM" id="MobiDB-lite"/>
    </source>
</evidence>
<dbReference type="InterPro" id="IPR027417">
    <property type="entry name" value="P-loop_NTPase"/>
</dbReference>
<dbReference type="PRINTS" id="PR00038">
    <property type="entry name" value="HTHLUXR"/>
</dbReference>
<dbReference type="InterPro" id="IPR000719">
    <property type="entry name" value="Prot_kinase_dom"/>
</dbReference>
<dbReference type="SUPFAM" id="SSF46894">
    <property type="entry name" value="C-terminal effector domain of the bipartite response regulators"/>
    <property type="match status" value="1"/>
</dbReference>
<dbReference type="CDD" id="cd06170">
    <property type="entry name" value="LuxR_C_like"/>
    <property type="match status" value="1"/>
</dbReference>
<dbReference type="Proteomes" id="UP001595755">
    <property type="component" value="Unassembled WGS sequence"/>
</dbReference>
<feature type="domain" description="Protein kinase" evidence="4">
    <location>
        <begin position="1"/>
        <end position="173"/>
    </location>
</feature>
<dbReference type="SUPFAM" id="SSF55781">
    <property type="entry name" value="GAF domain-like"/>
    <property type="match status" value="1"/>
</dbReference>
<dbReference type="Pfam" id="PF00196">
    <property type="entry name" value="GerE"/>
    <property type="match status" value="1"/>
</dbReference>
<dbReference type="InterPro" id="IPR041664">
    <property type="entry name" value="AAA_16"/>
</dbReference>
<dbReference type="Gene3D" id="3.40.50.300">
    <property type="entry name" value="P-loop containing nucleotide triphosphate hydrolases"/>
    <property type="match status" value="1"/>
</dbReference>
<dbReference type="InterPro" id="IPR053159">
    <property type="entry name" value="Hybrid_Histidine_Kinase"/>
</dbReference>
<sequence length="1444" mass="162067">MTPVEVVELKESMNGASMDVGSFLPIAIGLTEVVHRAHKQKIVIGNLNPKRIQIQLDRQVTILPDQGLADYAYISPEQTGRINRVPDERSDLYALGMIFYEMLAGSLPFQAQSMEDWIHVHLAVMPKPLRELRSDSGGPLEAIIMKLLSKSPEERYQSAYGLLADLKRCASSLKETGEMISFEIARADEGSRFRLPQTLFGREKEEGALREAFEQARAGESSFVFVSGSAGSGKTVLVRELQMRVRMDGGRFISGKCDMLNRNNPFSSLLQALRSLIRQIWSESPDRVAKLKSQLTEAMGQGAAVIVQLLPEAAELFDEIPAIEPLNPAEAASRFHRLVPIFIKVFVDERHPLVIFLDDLQWADPATIDALRAIVHDQARPGLLIISAYREEAASGVDAAEWIQESLALHHELRLLVRHIPLQAFSYIEVRQFVSHVLDENSTRIRSLAEVLYHRTGGNPLYLNRLLDNLYREYRLYYKEEEASWAWDPSDIAQIPEDPDILHLIGARIHTLSPEKIELLAIGAALGYRFHSSTISLVSGHSQQVARQLLDQIEEEGLIGREDVSEEAHAGGGYYTFLHDRIQQAAYMTLSESDKTGLHLTIGRAIRDQLSGESEFSIFDTVYHLNLGSGKIVDEAEKRELAESNYKAGLKSKATTAFAAALQFFEIGLRLSEDDWTNTTSLAYRIMLEVPECEYMCGHADRAEGLLDRLMSCTTEVVERSHIYLISIAMYTYMKQDEKAVHVGQQALAEFGWHLPRRPSKALVLKEVMLAQGALFYRRKDVLRLPLNREPRYKALSDLVMAITTSVFTLSLEMSAVLFSKFVRYGLKHGSNEAFSFMLASYGMVIHKISGFYTGSQYIDQAFQLAASFDSADLRCRLYYLRGLVRIINPDEGFEQFEQAIQYGMESANLTYVSIAMLTTTTTYTGDLHTLSARIKHYEEISQQLVDGVTLNIFRITRWYIAQMQVGAGESDEVVTPLLNDRYEETLNNEVYYICTCQIEIAYLFGRYREALEWVEKGKFNAYRQTRVHYRKQRIYHSLTLAAMYTEVSPNEQKDIRVMLRKHLRTMKRWSGYSGKNSSTYLLIQAELHRIEGNRVASARLFEEAIRVARHAGEGLMEAISCERASIFYRQIGSMNGAEALIADSCDAYSRWGAYAKARRLRDNQGPGSIVRGIDGESAAAAEELEPIETKHTPLPGLAADNGYSHPNTEWMNSLDNCKTMSQFLESVIRYSGAEKGFILHSDAAGSSVEEEAGTGSDEGGRAYAESIVRYVMATGEAVVLANASRSSYSADPSIRRSQSRSVLCMPVLFPGGRSPSALYLENSLLSGVFTKERLALLELMIARIMYLKSLGDSRGQSYSPIPSDARPSSESARASQPLVEPLTNRETEILYALTDGLSNKEIAYRFGLTEGTVKSYIHHLYGKLGVKRRSQAIARAKELELVN</sequence>
<evidence type="ECO:0000313" key="6">
    <source>
        <dbReference type="EMBL" id="MFC4305283.1"/>
    </source>
</evidence>
<gene>
    <name evidence="6" type="ORF">ACFO1S_17770</name>
</gene>
<keyword evidence="7" id="KW-1185">Reference proteome</keyword>
<dbReference type="RefSeq" id="WP_204603911.1">
    <property type="nucleotide sequence ID" value="NZ_JBHSED010000036.1"/>
</dbReference>
<comment type="caution">
    <text evidence="6">The sequence shown here is derived from an EMBL/GenBank/DDBJ whole genome shotgun (WGS) entry which is preliminary data.</text>
</comment>
<dbReference type="PANTHER" id="PTHR43642:SF1">
    <property type="entry name" value="HYBRID SIGNAL TRANSDUCTION HISTIDINE KINASE G"/>
    <property type="match status" value="1"/>
</dbReference>
<dbReference type="Pfam" id="PF01590">
    <property type="entry name" value="GAF"/>
    <property type="match status" value="1"/>
</dbReference>
<dbReference type="InterPro" id="IPR003018">
    <property type="entry name" value="GAF"/>
</dbReference>
<evidence type="ECO:0000256" key="2">
    <source>
        <dbReference type="ARBA" id="ARBA00023163"/>
    </source>
</evidence>
<dbReference type="PROSITE" id="PS50011">
    <property type="entry name" value="PROTEIN_KINASE_DOM"/>
    <property type="match status" value="1"/>
</dbReference>
<protein>
    <submittedName>
        <fullName evidence="6">BREX system ATP-binding domain-containing protein</fullName>
    </submittedName>
</protein>
<feature type="compositionally biased region" description="Polar residues" evidence="3">
    <location>
        <begin position="1355"/>
        <end position="1375"/>
    </location>
</feature>
<keyword evidence="1" id="KW-0805">Transcription regulation</keyword>
<organism evidence="6 7">
    <name type="scientific">Cohnella boryungensis</name>
    <dbReference type="NCBI Taxonomy" id="768479"/>
    <lineage>
        <taxon>Bacteria</taxon>
        <taxon>Bacillati</taxon>
        <taxon>Bacillota</taxon>
        <taxon>Bacilli</taxon>
        <taxon>Bacillales</taxon>
        <taxon>Paenibacillaceae</taxon>
        <taxon>Cohnella</taxon>
    </lineage>
</organism>
<proteinExistence type="predicted"/>
<dbReference type="Gene3D" id="3.30.450.40">
    <property type="match status" value="1"/>
</dbReference>
<dbReference type="Gene3D" id="1.10.10.10">
    <property type="entry name" value="Winged helix-like DNA-binding domain superfamily/Winged helix DNA-binding domain"/>
    <property type="match status" value="1"/>
</dbReference>
<dbReference type="InterPro" id="IPR036388">
    <property type="entry name" value="WH-like_DNA-bd_sf"/>
</dbReference>
<dbReference type="SUPFAM" id="SSF56112">
    <property type="entry name" value="Protein kinase-like (PK-like)"/>
    <property type="match status" value="1"/>
</dbReference>
<dbReference type="InterPro" id="IPR016032">
    <property type="entry name" value="Sig_transdc_resp-reg_C-effctor"/>
</dbReference>
<dbReference type="Gene3D" id="1.10.510.10">
    <property type="entry name" value="Transferase(Phosphotransferase) domain 1"/>
    <property type="match status" value="1"/>
</dbReference>
<dbReference type="Pfam" id="PF13191">
    <property type="entry name" value="AAA_16"/>
    <property type="match status" value="1"/>
</dbReference>
<dbReference type="PROSITE" id="PS00622">
    <property type="entry name" value="HTH_LUXR_1"/>
    <property type="match status" value="1"/>
</dbReference>
<reference evidence="7" key="1">
    <citation type="journal article" date="2019" name="Int. J. Syst. Evol. Microbiol.">
        <title>The Global Catalogue of Microorganisms (GCM) 10K type strain sequencing project: providing services to taxonomists for standard genome sequencing and annotation.</title>
        <authorList>
            <consortium name="The Broad Institute Genomics Platform"/>
            <consortium name="The Broad Institute Genome Sequencing Center for Infectious Disease"/>
            <person name="Wu L."/>
            <person name="Ma J."/>
        </authorList>
    </citation>
    <scope>NUCLEOTIDE SEQUENCE [LARGE SCALE GENOMIC DNA]</scope>
    <source>
        <strain evidence="7">CGMCC 4.1641</strain>
    </source>
</reference>
<dbReference type="PROSITE" id="PS50043">
    <property type="entry name" value="HTH_LUXR_2"/>
    <property type="match status" value="1"/>
</dbReference>
<feature type="region of interest" description="Disordered" evidence="3">
    <location>
        <begin position="1353"/>
        <end position="1379"/>
    </location>
</feature>
<dbReference type="SUPFAM" id="SSF52540">
    <property type="entry name" value="P-loop containing nucleoside triphosphate hydrolases"/>
    <property type="match status" value="1"/>
</dbReference>
<dbReference type="InterPro" id="IPR011009">
    <property type="entry name" value="Kinase-like_dom_sf"/>
</dbReference>
<dbReference type="SMART" id="SM00421">
    <property type="entry name" value="HTH_LUXR"/>
    <property type="match status" value="1"/>
</dbReference>
<keyword evidence="6" id="KW-0067">ATP-binding</keyword>
<accession>A0ABV8SEE9</accession>
<dbReference type="InterPro" id="IPR000792">
    <property type="entry name" value="Tscrpt_reg_LuxR_C"/>
</dbReference>
<keyword evidence="6" id="KW-0547">Nucleotide-binding</keyword>
<evidence type="ECO:0000256" key="1">
    <source>
        <dbReference type="ARBA" id="ARBA00023015"/>
    </source>
</evidence>
<evidence type="ECO:0000313" key="7">
    <source>
        <dbReference type="Proteomes" id="UP001595755"/>
    </source>
</evidence>
<dbReference type="GO" id="GO:0005524">
    <property type="term" value="F:ATP binding"/>
    <property type="evidence" value="ECO:0007669"/>
    <property type="project" value="UniProtKB-KW"/>
</dbReference>
<dbReference type="EMBL" id="JBHSED010000036">
    <property type="protein sequence ID" value="MFC4305283.1"/>
    <property type="molecule type" value="Genomic_DNA"/>
</dbReference>
<keyword evidence="2" id="KW-0804">Transcription</keyword>
<name>A0ABV8SEE9_9BACL</name>
<dbReference type="PANTHER" id="PTHR43642">
    <property type="entry name" value="HYBRID SIGNAL TRANSDUCTION HISTIDINE KINASE G"/>
    <property type="match status" value="1"/>
</dbReference>
<feature type="domain" description="HTH luxR-type" evidence="5">
    <location>
        <begin position="1376"/>
        <end position="1441"/>
    </location>
</feature>
<evidence type="ECO:0000259" key="5">
    <source>
        <dbReference type="PROSITE" id="PS50043"/>
    </source>
</evidence>
<dbReference type="InterPro" id="IPR029016">
    <property type="entry name" value="GAF-like_dom_sf"/>
</dbReference>
<evidence type="ECO:0000259" key="4">
    <source>
        <dbReference type="PROSITE" id="PS50011"/>
    </source>
</evidence>